<dbReference type="EMBL" id="CP000472">
    <property type="protein sequence ID" value="ACJ31694.1"/>
    <property type="molecule type" value="Genomic_DNA"/>
</dbReference>
<dbReference type="GO" id="GO:0051539">
    <property type="term" value="F:4 iron, 4 sulfur cluster binding"/>
    <property type="evidence" value="ECO:0007669"/>
    <property type="project" value="UniProtKB-KW"/>
</dbReference>
<dbReference type="Pfam" id="PF04055">
    <property type="entry name" value="Radical_SAM"/>
    <property type="match status" value="1"/>
</dbReference>
<evidence type="ECO:0000256" key="11">
    <source>
        <dbReference type="ARBA" id="ARBA00023014"/>
    </source>
</evidence>
<comment type="function">
    <text evidence="13">Involved in the heme biosynthesis. Catalyzes the anaerobic oxidative decarboxylation of propionate groups of rings A and B of coproporphyrinogen III to yield the vinyl groups in protoporphyrinogen IX.</text>
</comment>
<dbReference type="GO" id="GO:0051989">
    <property type="term" value="F:coproporphyrinogen dehydrogenase activity"/>
    <property type="evidence" value="ECO:0007669"/>
    <property type="project" value="UniProtKB-EC"/>
</dbReference>
<dbReference type="eggNOG" id="COG0635">
    <property type="taxonomic scope" value="Bacteria"/>
</dbReference>
<reference evidence="19 20" key="1">
    <citation type="journal article" date="2008" name="PLoS ONE">
        <title>Environmental adaptation: genomic analysis of the piezotolerant and psychrotolerant deep-sea iron reducing bacterium Shewanella piezotolerans WP3.</title>
        <authorList>
            <person name="Wang F."/>
            <person name="Wang J."/>
            <person name="Jian H."/>
            <person name="Zhang B."/>
            <person name="Li S."/>
            <person name="Wang F."/>
            <person name="Zeng X."/>
            <person name="Gao L."/>
            <person name="Bartlett D.H."/>
            <person name="Yu J."/>
            <person name="Hu S."/>
            <person name="Xiao X."/>
        </authorList>
    </citation>
    <scope>NUCLEOTIDE SEQUENCE [LARGE SCALE GENOMIC DNA]</scope>
    <source>
        <strain evidence="20">WP3 / JCM 13877</strain>
    </source>
</reference>
<comment type="cofactor">
    <cofactor evidence="15 17">
        <name>[4Fe-4S] cluster</name>
        <dbReference type="ChEBI" id="CHEBI:49883"/>
    </cofactor>
    <text evidence="15 17">Binds 1 [4Fe-4S] cluster. The cluster is coordinated with 3 cysteines and an exchangeable S-adenosyl-L-methionine.</text>
</comment>
<evidence type="ECO:0000256" key="7">
    <source>
        <dbReference type="ARBA" id="ARBA00022691"/>
    </source>
</evidence>
<feature type="binding site" evidence="16">
    <location>
        <position position="113"/>
    </location>
    <ligand>
        <name>S-adenosyl-L-methionine</name>
        <dbReference type="ChEBI" id="CHEBI:59789"/>
        <label>1</label>
    </ligand>
</feature>
<dbReference type="NCBIfam" id="TIGR00538">
    <property type="entry name" value="hemN"/>
    <property type="match status" value="1"/>
</dbReference>
<dbReference type="FunFam" id="3.80.30.20:FF:000012">
    <property type="entry name" value="Coproporphyrinogen-III oxidase"/>
    <property type="match status" value="1"/>
</dbReference>
<feature type="domain" description="Radical SAM core" evidence="18">
    <location>
        <begin position="48"/>
        <end position="281"/>
    </location>
</feature>
<dbReference type="GO" id="GO:0006782">
    <property type="term" value="P:protoporphyrinogen IX biosynthetic process"/>
    <property type="evidence" value="ECO:0007669"/>
    <property type="project" value="UniProtKB-UniPathway"/>
</dbReference>
<dbReference type="InterPro" id="IPR013785">
    <property type="entry name" value="Aldolase_TIM"/>
</dbReference>
<comment type="similarity">
    <text evidence="3 15">Belongs to the anaerobic coproporphyrinogen-III oxidase family.</text>
</comment>
<dbReference type="InterPro" id="IPR006638">
    <property type="entry name" value="Elp3/MiaA/NifB-like_rSAM"/>
</dbReference>
<evidence type="ECO:0000313" key="20">
    <source>
        <dbReference type="Proteomes" id="UP000000753"/>
    </source>
</evidence>
<dbReference type="InterPro" id="IPR004558">
    <property type="entry name" value="Coprogen_oxidase_HemN"/>
</dbReference>
<dbReference type="Gene3D" id="3.20.20.70">
    <property type="entry name" value="Aldolase class I"/>
    <property type="match status" value="1"/>
</dbReference>
<keyword evidence="6 15" id="KW-0963">Cytoplasm</keyword>
<protein>
    <recommendedName>
        <fullName evidence="15">Coproporphyrinogen-III oxidase</fullName>
        <ecNumber evidence="15">1.3.98.3</ecNumber>
    </recommendedName>
</protein>
<keyword evidence="20" id="KW-1185">Reference proteome</keyword>
<dbReference type="PANTHER" id="PTHR13932">
    <property type="entry name" value="COPROPORPHYRINIGEN III OXIDASE"/>
    <property type="match status" value="1"/>
</dbReference>
<dbReference type="FunFam" id="1.10.10.920:FF:000001">
    <property type="entry name" value="Coproporphyrinogen-III oxidase"/>
    <property type="match status" value="1"/>
</dbReference>
<dbReference type="InterPro" id="IPR034505">
    <property type="entry name" value="Coproporphyrinogen-III_oxidase"/>
</dbReference>
<dbReference type="OrthoDB" id="9808022at2"/>
<dbReference type="SFLD" id="SFLDS00029">
    <property type="entry name" value="Radical_SAM"/>
    <property type="match status" value="1"/>
</dbReference>
<dbReference type="SMART" id="SM00729">
    <property type="entry name" value="Elp3"/>
    <property type="match status" value="1"/>
</dbReference>
<evidence type="ECO:0000256" key="15">
    <source>
        <dbReference type="PIRNR" id="PIRNR000167"/>
    </source>
</evidence>
<dbReference type="STRING" id="225849.swp_5079"/>
<dbReference type="GO" id="GO:0005737">
    <property type="term" value="C:cytoplasm"/>
    <property type="evidence" value="ECO:0007669"/>
    <property type="project" value="UniProtKB-SubCell"/>
</dbReference>
<comment type="pathway">
    <text evidence="2 15">Porphyrin-containing compound metabolism; protoporphyrin-IX biosynthesis; protoporphyrinogen-IX from coproporphyrinogen-III (AdoMet route): step 1/1.</text>
</comment>
<organism evidence="19 20">
    <name type="scientific">Shewanella piezotolerans (strain WP3 / JCM 13877)</name>
    <dbReference type="NCBI Taxonomy" id="225849"/>
    <lineage>
        <taxon>Bacteria</taxon>
        <taxon>Pseudomonadati</taxon>
        <taxon>Pseudomonadota</taxon>
        <taxon>Gammaproteobacteria</taxon>
        <taxon>Alteromonadales</taxon>
        <taxon>Shewanellaceae</taxon>
        <taxon>Shewanella</taxon>
    </lineage>
</organism>
<dbReference type="AlphaFoldDB" id="B8CVL8"/>
<feature type="binding site" evidence="17">
    <location>
        <position position="63"/>
    </location>
    <ligand>
        <name>[4Fe-4S] cluster</name>
        <dbReference type="ChEBI" id="CHEBI:49883"/>
        <note>4Fe-4S-S-AdoMet</note>
    </ligand>
</feature>
<evidence type="ECO:0000256" key="9">
    <source>
        <dbReference type="ARBA" id="ARBA00023002"/>
    </source>
</evidence>
<dbReference type="SFLD" id="SFLDG01065">
    <property type="entry name" value="anaerobic_coproporphyrinogen-I"/>
    <property type="match status" value="1"/>
</dbReference>
<sequence length="458" mass="52880">MKQPTQISWDQSMIEKYNYSGPRYTSYPTALEFDDSFTEDQLLTSIKNSKSDKLSLYIHIPFCAKLCYYCGCNKVITRHQHKADQYIEYLAAEIVKRAPLFKDYLVTQIHWGGGTPTFLTPEQILTLSALVKANFNVAEVGEYSIEVDPREIELSMLDTLKEAGFNRISIGVQDFNKKVQIAVNREQDEQFIFDLMARAKELGFVSTNIDLIYGLPHQTPETFAETMQRVLDLDPDRLSVFNYAHLPSRFAAQRKIKDEDLASPQQKLDMLHQTIETLTGAGYQYIGMDHFAKPDDELSILQNEGRLHRNFQGYTTQEECDLLGLGVSSISQIGDCYAQNQKDVRPYFESIDANGHALWKGCGLNRDDEIRRVVIKQLICHFDLDMAQIEEKLNINFEEYFVEDLKLLQTFIDDKLVDITDRKITISPTGRLLIRNICICFDVYYREKARQQQFSRVI</sequence>
<feature type="binding site" evidence="16">
    <location>
        <begin position="114"/>
        <end position="115"/>
    </location>
    <ligand>
        <name>S-adenosyl-L-methionine</name>
        <dbReference type="ChEBI" id="CHEBI:59789"/>
        <label>2</label>
    </ligand>
</feature>
<dbReference type="GO" id="GO:0004109">
    <property type="term" value="F:coproporphyrinogen oxidase activity"/>
    <property type="evidence" value="ECO:0007669"/>
    <property type="project" value="InterPro"/>
</dbReference>
<feature type="binding site" evidence="16">
    <location>
        <position position="185"/>
    </location>
    <ligand>
        <name>S-adenosyl-L-methionine</name>
        <dbReference type="ChEBI" id="CHEBI:59789"/>
        <label>2</label>
    </ligand>
</feature>
<evidence type="ECO:0000256" key="12">
    <source>
        <dbReference type="ARBA" id="ARBA00023244"/>
    </source>
</evidence>
<accession>B8CVL8</accession>
<feature type="binding site" evidence="16">
    <location>
        <position position="244"/>
    </location>
    <ligand>
        <name>S-adenosyl-L-methionine</name>
        <dbReference type="ChEBI" id="CHEBI:59789"/>
        <label>2</label>
    </ligand>
</feature>
<dbReference type="Pfam" id="PF06969">
    <property type="entry name" value="HemN_C"/>
    <property type="match status" value="1"/>
</dbReference>
<feature type="binding site" evidence="17">
    <location>
        <position position="67"/>
    </location>
    <ligand>
        <name>[4Fe-4S] cluster</name>
        <dbReference type="ChEBI" id="CHEBI:49883"/>
        <note>4Fe-4S-S-AdoMet</note>
    </ligand>
</feature>
<dbReference type="GO" id="GO:0046872">
    <property type="term" value="F:metal ion binding"/>
    <property type="evidence" value="ECO:0007669"/>
    <property type="project" value="UniProtKB-KW"/>
</dbReference>
<dbReference type="PANTHER" id="PTHR13932:SF6">
    <property type="entry name" value="OXYGEN-INDEPENDENT COPROPORPHYRINOGEN III OXIDASE"/>
    <property type="match status" value="1"/>
</dbReference>
<dbReference type="PIRSF" id="PIRSF000167">
    <property type="entry name" value="HemN"/>
    <property type="match status" value="1"/>
</dbReference>
<dbReference type="HOGENOM" id="CLU_027579_3_0_6"/>
<feature type="binding site" evidence="16">
    <location>
        <begin position="69"/>
        <end position="71"/>
    </location>
    <ligand>
        <name>S-adenosyl-L-methionine</name>
        <dbReference type="ChEBI" id="CHEBI:59789"/>
        <label>2</label>
    </ligand>
</feature>
<dbReference type="PROSITE" id="PS51918">
    <property type="entry name" value="RADICAL_SAM"/>
    <property type="match status" value="1"/>
</dbReference>
<dbReference type="InterPro" id="IPR058240">
    <property type="entry name" value="rSAM_sf"/>
</dbReference>
<dbReference type="Proteomes" id="UP000000753">
    <property type="component" value="Chromosome"/>
</dbReference>
<evidence type="ECO:0000259" key="18">
    <source>
        <dbReference type="PROSITE" id="PS51918"/>
    </source>
</evidence>
<evidence type="ECO:0000256" key="17">
    <source>
        <dbReference type="PIRSR" id="PIRSR000167-2"/>
    </source>
</evidence>
<keyword evidence="10 15" id="KW-0408">Iron</keyword>
<proteinExistence type="inferred from homology"/>
<evidence type="ECO:0000256" key="2">
    <source>
        <dbReference type="ARBA" id="ARBA00004785"/>
    </source>
</evidence>
<feature type="binding site" evidence="16">
    <location>
        <position position="173"/>
    </location>
    <ligand>
        <name>S-adenosyl-L-methionine</name>
        <dbReference type="ChEBI" id="CHEBI:59789"/>
        <label>2</label>
    </ligand>
</feature>
<dbReference type="SFLD" id="SFLDF00277">
    <property type="entry name" value="oxygen-independent_coproporphy"/>
    <property type="match status" value="1"/>
</dbReference>
<comment type="catalytic activity">
    <reaction evidence="14 15">
        <text>coproporphyrinogen III + 2 S-adenosyl-L-methionine = protoporphyrinogen IX + 2 5'-deoxyadenosine + 2 L-methionine + 2 CO2</text>
        <dbReference type="Rhea" id="RHEA:15425"/>
        <dbReference type="ChEBI" id="CHEBI:16526"/>
        <dbReference type="ChEBI" id="CHEBI:17319"/>
        <dbReference type="ChEBI" id="CHEBI:57307"/>
        <dbReference type="ChEBI" id="CHEBI:57309"/>
        <dbReference type="ChEBI" id="CHEBI:57844"/>
        <dbReference type="ChEBI" id="CHEBI:59789"/>
        <dbReference type="EC" id="1.3.98.3"/>
    </reaction>
</comment>
<evidence type="ECO:0000313" key="19">
    <source>
        <dbReference type="EMBL" id="ACJ31694.1"/>
    </source>
</evidence>
<evidence type="ECO:0000256" key="16">
    <source>
        <dbReference type="PIRSR" id="PIRSR000167-1"/>
    </source>
</evidence>
<dbReference type="InterPro" id="IPR007197">
    <property type="entry name" value="rSAM"/>
</dbReference>
<comment type="subcellular location">
    <subcellularLocation>
        <location evidence="1 15">Cytoplasm</location>
    </subcellularLocation>
</comment>
<evidence type="ECO:0000256" key="6">
    <source>
        <dbReference type="ARBA" id="ARBA00022490"/>
    </source>
</evidence>
<evidence type="ECO:0000256" key="5">
    <source>
        <dbReference type="ARBA" id="ARBA00022485"/>
    </source>
</evidence>
<dbReference type="RefSeq" id="WP_020915021.1">
    <property type="nucleotide sequence ID" value="NC_011566.1"/>
</dbReference>
<dbReference type="UniPathway" id="UPA00251">
    <property type="reaction ID" value="UER00323"/>
</dbReference>
<dbReference type="SUPFAM" id="SSF102114">
    <property type="entry name" value="Radical SAM enzymes"/>
    <property type="match status" value="1"/>
</dbReference>
<evidence type="ECO:0000256" key="4">
    <source>
        <dbReference type="ARBA" id="ARBA00011245"/>
    </source>
</evidence>
<evidence type="ECO:0000256" key="1">
    <source>
        <dbReference type="ARBA" id="ARBA00004496"/>
    </source>
</evidence>
<evidence type="ECO:0000256" key="13">
    <source>
        <dbReference type="ARBA" id="ARBA00024295"/>
    </source>
</evidence>
<keyword evidence="8 15" id="KW-0479">Metal-binding</keyword>
<keyword evidence="5 15" id="KW-0004">4Fe-4S</keyword>
<feature type="binding site" evidence="16">
    <location>
        <position position="146"/>
    </location>
    <ligand>
        <name>S-adenosyl-L-methionine</name>
        <dbReference type="ChEBI" id="CHEBI:59789"/>
        <label>1</label>
    </ligand>
</feature>
<feature type="binding site" evidence="17">
    <location>
        <position position="70"/>
    </location>
    <ligand>
        <name>[4Fe-4S] cluster</name>
        <dbReference type="ChEBI" id="CHEBI:49883"/>
        <note>4Fe-4S-S-AdoMet</note>
    </ligand>
</feature>
<dbReference type="EC" id="1.3.98.3" evidence="15"/>
<keyword evidence="7 15" id="KW-0949">S-adenosyl-L-methionine</keyword>
<keyword evidence="12 15" id="KW-0627">Porphyrin biosynthesis</keyword>
<evidence type="ECO:0000256" key="10">
    <source>
        <dbReference type="ARBA" id="ARBA00023004"/>
    </source>
</evidence>
<evidence type="ECO:0000256" key="14">
    <source>
        <dbReference type="ARBA" id="ARBA00048321"/>
    </source>
</evidence>
<feature type="binding site" evidence="16">
    <location>
        <position position="57"/>
    </location>
    <ligand>
        <name>S-adenosyl-L-methionine</name>
        <dbReference type="ChEBI" id="CHEBI:59789"/>
        <label>1</label>
    </ligand>
</feature>
<dbReference type="InterPro" id="IPR010723">
    <property type="entry name" value="HemN_C"/>
</dbReference>
<evidence type="ECO:0000256" key="3">
    <source>
        <dbReference type="ARBA" id="ARBA00005493"/>
    </source>
</evidence>
<dbReference type="KEGG" id="swp:swp_5079"/>
<feature type="binding site" evidence="16">
    <location>
        <position position="330"/>
    </location>
    <ligand>
        <name>S-adenosyl-L-methionine</name>
        <dbReference type="ChEBI" id="CHEBI:59789"/>
        <label>1</label>
    </ligand>
</feature>
<dbReference type="Gene3D" id="1.10.10.920">
    <property type="match status" value="1"/>
</dbReference>
<comment type="subunit">
    <text evidence="4">Monomer.</text>
</comment>
<feature type="binding site" evidence="16">
    <location>
        <position position="210"/>
    </location>
    <ligand>
        <name>S-adenosyl-L-methionine</name>
        <dbReference type="ChEBI" id="CHEBI:59789"/>
        <label>2</label>
    </ligand>
</feature>
<keyword evidence="9 15" id="KW-0560">Oxidoreductase</keyword>
<name>B8CVL8_SHEPW</name>
<gene>
    <name evidence="19" type="ordered locus">swp_5079</name>
</gene>
<keyword evidence="11 15" id="KW-0411">Iron-sulfur</keyword>
<dbReference type="CDD" id="cd01335">
    <property type="entry name" value="Radical_SAM"/>
    <property type="match status" value="1"/>
</dbReference>
<evidence type="ECO:0000256" key="8">
    <source>
        <dbReference type="ARBA" id="ARBA00022723"/>
    </source>
</evidence>